<accession>A0A0E0BEV2</accession>
<keyword evidence="1" id="KW-1133">Transmembrane helix</keyword>
<reference evidence="2" key="1">
    <citation type="submission" date="2015-04" db="UniProtKB">
        <authorList>
            <consortium name="EnsemblPlants"/>
        </authorList>
    </citation>
    <scope>IDENTIFICATION</scope>
</reference>
<dbReference type="PROSITE" id="PS51257">
    <property type="entry name" value="PROKAR_LIPOPROTEIN"/>
    <property type="match status" value="1"/>
</dbReference>
<dbReference type="Proteomes" id="UP000026961">
    <property type="component" value="Chromosome 11"/>
</dbReference>
<keyword evidence="3" id="KW-1185">Reference proteome</keyword>
<organism evidence="2">
    <name type="scientific">Oryza glumipatula</name>
    <dbReference type="NCBI Taxonomy" id="40148"/>
    <lineage>
        <taxon>Eukaryota</taxon>
        <taxon>Viridiplantae</taxon>
        <taxon>Streptophyta</taxon>
        <taxon>Embryophyta</taxon>
        <taxon>Tracheophyta</taxon>
        <taxon>Spermatophyta</taxon>
        <taxon>Magnoliopsida</taxon>
        <taxon>Liliopsida</taxon>
        <taxon>Poales</taxon>
        <taxon>Poaceae</taxon>
        <taxon>BOP clade</taxon>
        <taxon>Oryzoideae</taxon>
        <taxon>Oryzeae</taxon>
        <taxon>Oryzinae</taxon>
        <taxon>Oryza</taxon>
    </lineage>
</organism>
<keyword evidence="1" id="KW-0812">Transmembrane</keyword>
<feature type="transmembrane region" description="Helical" evidence="1">
    <location>
        <begin position="92"/>
        <end position="111"/>
    </location>
</feature>
<dbReference type="HOGENOM" id="CLU_2088587_0_0_1"/>
<dbReference type="AlphaFoldDB" id="A0A0E0BEV2"/>
<protein>
    <submittedName>
        <fullName evidence="2">Uncharacterized protein</fullName>
    </submittedName>
</protein>
<proteinExistence type="predicted"/>
<evidence type="ECO:0000256" key="1">
    <source>
        <dbReference type="SAM" id="Phobius"/>
    </source>
</evidence>
<evidence type="ECO:0000313" key="2">
    <source>
        <dbReference type="EnsemblPlants" id="OGLUM11G01560.2"/>
    </source>
</evidence>
<dbReference type="EnsemblPlants" id="OGLUM11G01560.2">
    <property type="protein sequence ID" value="OGLUM11G01560.2"/>
    <property type="gene ID" value="OGLUM11G01560"/>
</dbReference>
<dbReference type="Gramene" id="OGLUM11G01560.2">
    <property type="protein sequence ID" value="OGLUM11G01560.2"/>
    <property type="gene ID" value="OGLUM11G01560"/>
</dbReference>
<keyword evidence="1" id="KW-0472">Membrane</keyword>
<evidence type="ECO:0000313" key="3">
    <source>
        <dbReference type="Proteomes" id="UP000026961"/>
    </source>
</evidence>
<sequence length="117" mass="12584">MEGTCTRKRDASSIFCTASAACKSINLLSNPSYPPACYYCPYPTSSSSRSSSSSSEEVFKLSLETNEGWPVCKSINGCNSSSIGIMIDASKFLQLIILLAVLPNVFSFHSYTTVGKT</sequence>
<reference evidence="2" key="2">
    <citation type="submission" date="2018-05" db="EMBL/GenBank/DDBJ databases">
        <title>OgluRS3 (Oryza glumaepatula Reference Sequence Version 3).</title>
        <authorList>
            <person name="Zhang J."/>
            <person name="Kudrna D."/>
            <person name="Lee S."/>
            <person name="Talag J."/>
            <person name="Welchert J."/>
            <person name="Wing R.A."/>
        </authorList>
    </citation>
    <scope>NUCLEOTIDE SEQUENCE [LARGE SCALE GENOMIC DNA]</scope>
</reference>
<name>A0A0E0BEV2_9ORYZ</name>